<dbReference type="Gene3D" id="3.40.50.11190">
    <property type="match status" value="1"/>
</dbReference>
<accession>A0ABW0EEW5</accession>
<dbReference type="Pfam" id="PF13302">
    <property type="entry name" value="Acetyltransf_3"/>
    <property type="match status" value="1"/>
</dbReference>
<dbReference type="NCBIfam" id="TIGR03590">
    <property type="entry name" value="PseG"/>
    <property type="match status" value="1"/>
</dbReference>
<comment type="caution">
    <text evidence="2">The sequence shown here is derived from an EMBL/GenBank/DDBJ whole genome shotgun (WGS) entry which is preliminary data.</text>
</comment>
<gene>
    <name evidence="2" type="primary">pseG</name>
    <name evidence="2" type="ORF">ACFPIB_14045</name>
</gene>
<name>A0ABW0EEW5_9BACT</name>
<keyword evidence="3" id="KW-1185">Reference proteome</keyword>
<sequence length="489" mass="55270">MHRNKIIFRADGNSRIGLGHVVRSLALAELLREDFSCSFAIQEPSEALQTQIRTVCQEILCLPENQNEELSTEAQNLVETLSGQEIIVLDGYQFPAEYQQILKQKNNILVCLDDLHDRPFVADAIINIAGGVKPEDYEAAAYTKFCLGPEYALLRKPFREAQKTVAKTPEKVTRILICFGGADPENYTLNFAQKLHKLIPELQLEIVTGSAYLHAETLQHFMSGKRYAKWHQNLNAEEMCALMQYCKAAVCSASSVAYEYCAVNGMLYIEKTAENQSDLYSYLISAQLALPAEKLPVFLSEKTVAFQPQKLIEQQRAIFNGQAEENLRKLFRQLALQAQLSFRKVAEADARLLFDWANDPVVRQFSFNAAPIPFETHINWLNNKLNSPNSLLLLAEIQDEAVALLRFDVENRSALISYQIGATFRGKGLGHRVLQLGLQELKKYFPEVTQAIGYVQPVNIPSVKAFEKAEFENLGIEEKHQAYKFTKVV</sequence>
<dbReference type="Proteomes" id="UP001596161">
    <property type="component" value="Unassembled WGS sequence"/>
</dbReference>
<reference evidence="3" key="1">
    <citation type="journal article" date="2019" name="Int. J. Syst. Evol. Microbiol.">
        <title>The Global Catalogue of Microorganisms (GCM) 10K type strain sequencing project: providing services to taxonomists for standard genome sequencing and annotation.</title>
        <authorList>
            <consortium name="The Broad Institute Genomics Platform"/>
            <consortium name="The Broad Institute Genome Sequencing Center for Infectious Disease"/>
            <person name="Wu L."/>
            <person name="Ma J."/>
        </authorList>
    </citation>
    <scope>NUCLEOTIDE SEQUENCE [LARGE SCALE GENOMIC DNA]</scope>
    <source>
        <strain evidence="3">KACC 12602</strain>
    </source>
</reference>
<dbReference type="InterPro" id="IPR016181">
    <property type="entry name" value="Acyl_CoA_acyltransferase"/>
</dbReference>
<evidence type="ECO:0000313" key="2">
    <source>
        <dbReference type="EMBL" id="MFC5271735.1"/>
    </source>
</evidence>
<evidence type="ECO:0000313" key="3">
    <source>
        <dbReference type="Proteomes" id="UP001596161"/>
    </source>
</evidence>
<dbReference type="GO" id="GO:0016787">
    <property type="term" value="F:hydrolase activity"/>
    <property type="evidence" value="ECO:0007669"/>
    <property type="project" value="UniProtKB-KW"/>
</dbReference>
<dbReference type="Gene3D" id="3.40.50.2000">
    <property type="entry name" value="Glycogen Phosphorylase B"/>
    <property type="match status" value="1"/>
</dbReference>
<keyword evidence="2" id="KW-0378">Hydrolase</keyword>
<dbReference type="InterPro" id="IPR000182">
    <property type="entry name" value="GNAT_dom"/>
</dbReference>
<protein>
    <submittedName>
        <fullName evidence="2">UDP-2,4-diacetamido-2,4, 6-trideoxy-beta-L-altropyranose hydrolase</fullName>
        <ecNumber evidence="2">3.6.1.57</ecNumber>
    </submittedName>
</protein>
<dbReference type="RefSeq" id="WP_378018094.1">
    <property type="nucleotide sequence ID" value="NZ_JBHSKT010000008.1"/>
</dbReference>
<evidence type="ECO:0000259" key="1">
    <source>
        <dbReference type="PROSITE" id="PS51186"/>
    </source>
</evidence>
<organism evidence="2 3">
    <name type="scientific">Adhaeribacter terreus</name>
    <dbReference type="NCBI Taxonomy" id="529703"/>
    <lineage>
        <taxon>Bacteria</taxon>
        <taxon>Pseudomonadati</taxon>
        <taxon>Bacteroidota</taxon>
        <taxon>Cytophagia</taxon>
        <taxon>Cytophagales</taxon>
        <taxon>Hymenobacteraceae</taxon>
        <taxon>Adhaeribacter</taxon>
    </lineage>
</organism>
<dbReference type="InterPro" id="IPR020023">
    <property type="entry name" value="PseG"/>
</dbReference>
<dbReference type="PROSITE" id="PS51186">
    <property type="entry name" value="GNAT"/>
    <property type="match status" value="1"/>
</dbReference>
<proteinExistence type="predicted"/>
<dbReference type="SUPFAM" id="SSF55729">
    <property type="entry name" value="Acyl-CoA N-acyltransferases (Nat)"/>
    <property type="match status" value="1"/>
</dbReference>
<dbReference type="EC" id="3.6.1.57" evidence="2"/>
<dbReference type="EMBL" id="JBHSKT010000008">
    <property type="protein sequence ID" value="MFC5271735.1"/>
    <property type="molecule type" value="Genomic_DNA"/>
</dbReference>
<dbReference type="Gene3D" id="3.40.630.30">
    <property type="match status" value="1"/>
</dbReference>
<feature type="domain" description="N-acetyltransferase" evidence="1">
    <location>
        <begin position="340"/>
        <end position="489"/>
    </location>
</feature>